<gene>
    <name evidence="4" type="ORF">CC86DRAFT_311307</name>
</gene>
<keyword evidence="2" id="KW-0472">Membrane</keyword>
<keyword evidence="5" id="KW-1185">Reference proteome</keyword>
<organism evidence="4 5">
    <name type="scientific">Ophiobolus disseminans</name>
    <dbReference type="NCBI Taxonomy" id="1469910"/>
    <lineage>
        <taxon>Eukaryota</taxon>
        <taxon>Fungi</taxon>
        <taxon>Dikarya</taxon>
        <taxon>Ascomycota</taxon>
        <taxon>Pezizomycotina</taxon>
        <taxon>Dothideomycetes</taxon>
        <taxon>Pleosporomycetidae</taxon>
        <taxon>Pleosporales</taxon>
        <taxon>Pleosporineae</taxon>
        <taxon>Phaeosphaeriaceae</taxon>
        <taxon>Ophiobolus</taxon>
    </lineage>
</organism>
<protein>
    <recommendedName>
        <fullName evidence="6">Mid2 domain-containing protein</fullName>
    </recommendedName>
</protein>
<dbReference type="Proteomes" id="UP000799424">
    <property type="component" value="Unassembled WGS sequence"/>
</dbReference>
<dbReference type="AlphaFoldDB" id="A0A6A7AL95"/>
<dbReference type="OrthoDB" id="5215637at2759"/>
<evidence type="ECO:0008006" key="6">
    <source>
        <dbReference type="Google" id="ProtNLM"/>
    </source>
</evidence>
<feature type="region of interest" description="Disordered" evidence="1">
    <location>
        <begin position="265"/>
        <end position="291"/>
    </location>
</feature>
<evidence type="ECO:0000313" key="5">
    <source>
        <dbReference type="Proteomes" id="UP000799424"/>
    </source>
</evidence>
<evidence type="ECO:0000313" key="4">
    <source>
        <dbReference type="EMBL" id="KAF2833468.1"/>
    </source>
</evidence>
<dbReference type="PANTHER" id="PTHR16861">
    <property type="entry name" value="GLYCOPROTEIN 38"/>
    <property type="match status" value="1"/>
</dbReference>
<evidence type="ECO:0000256" key="1">
    <source>
        <dbReference type="SAM" id="MobiDB-lite"/>
    </source>
</evidence>
<keyword evidence="2" id="KW-1133">Transmembrane helix</keyword>
<name>A0A6A7AL95_9PLEO</name>
<feature type="signal peptide" evidence="3">
    <location>
        <begin position="1"/>
        <end position="19"/>
    </location>
</feature>
<dbReference type="EMBL" id="MU006216">
    <property type="protein sequence ID" value="KAF2833468.1"/>
    <property type="molecule type" value="Genomic_DNA"/>
</dbReference>
<proteinExistence type="predicted"/>
<keyword evidence="2" id="KW-0812">Transmembrane</keyword>
<sequence>MRSFLFGSCVVFFAQQIHAQSGTCYLANGNPLPKDPTWYDMFRPCTFNGPSTTCCALNRSVPPGGDPAKGNVQDECLPNGLCQNRYMKNGTETIEFFTNFCADSNFLGPNCLSICYPRGPAGNAALTACSGKADSEEWCCGANNKDCCSSGVGRFTLPQKFRGAISASIMSSQTNTLATSPASSASPTGTNSAASLLPTPAAQSSLGGGAIAGIVIGALAGIALLAAAIFFALRARRYKEMATSSSYSPPVHEAPVYEKYTPQHTYQHVSPGPVEMAQPSDPVELPSGRGA</sequence>
<evidence type="ECO:0000256" key="3">
    <source>
        <dbReference type="SAM" id="SignalP"/>
    </source>
</evidence>
<feature type="chain" id="PRO_5025656137" description="Mid2 domain-containing protein" evidence="3">
    <location>
        <begin position="20"/>
        <end position="291"/>
    </location>
</feature>
<dbReference type="PANTHER" id="PTHR16861:SF4">
    <property type="entry name" value="SH3 DOMAIN PROTEIN (AFU_ORTHOLOGUE AFUA_1G13610)"/>
    <property type="match status" value="1"/>
</dbReference>
<reference evidence="4" key="1">
    <citation type="journal article" date="2020" name="Stud. Mycol.">
        <title>101 Dothideomycetes genomes: a test case for predicting lifestyles and emergence of pathogens.</title>
        <authorList>
            <person name="Haridas S."/>
            <person name="Albert R."/>
            <person name="Binder M."/>
            <person name="Bloem J."/>
            <person name="Labutti K."/>
            <person name="Salamov A."/>
            <person name="Andreopoulos B."/>
            <person name="Baker S."/>
            <person name="Barry K."/>
            <person name="Bills G."/>
            <person name="Bluhm B."/>
            <person name="Cannon C."/>
            <person name="Castanera R."/>
            <person name="Culley D."/>
            <person name="Daum C."/>
            <person name="Ezra D."/>
            <person name="Gonzalez J."/>
            <person name="Henrissat B."/>
            <person name="Kuo A."/>
            <person name="Liang C."/>
            <person name="Lipzen A."/>
            <person name="Lutzoni F."/>
            <person name="Magnuson J."/>
            <person name="Mondo S."/>
            <person name="Nolan M."/>
            <person name="Ohm R."/>
            <person name="Pangilinan J."/>
            <person name="Park H.-J."/>
            <person name="Ramirez L."/>
            <person name="Alfaro M."/>
            <person name="Sun H."/>
            <person name="Tritt A."/>
            <person name="Yoshinaga Y."/>
            <person name="Zwiers L.-H."/>
            <person name="Turgeon B."/>
            <person name="Goodwin S."/>
            <person name="Spatafora J."/>
            <person name="Crous P."/>
            <person name="Grigoriev I."/>
        </authorList>
    </citation>
    <scope>NUCLEOTIDE SEQUENCE</scope>
    <source>
        <strain evidence="4">CBS 113818</strain>
    </source>
</reference>
<accession>A0A6A7AL95</accession>
<feature type="transmembrane region" description="Helical" evidence="2">
    <location>
        <begin position="210"/>
        <end position="233"/>
    </location>
</feature>
<keyword evidence="3" id="KW-0732">Signal</keyword>
<evidence type="ECO:0000256" key="2">
    <source>
        <dbReference type="SAM" id="Phobius"/>
    </source>
</evidence>